<comment type="caution">
    <text evidence="1">The sequence shown here is derived from an EMBL/GenBank/DDBJ whole genome shotgun (WGS) entry which is preliminary data.</text>
</comment>
<evidence type="ECO:0000313" key="1">
    <source>
        <dbReference type="EMBL" id="OPJ78799.1"/>
    </source>
</evidence>
<name>A0A1V4K2W4_PATFA</name>
<sequence>MLQRISQTGHLVTFCRTGLKSSPARQRTLSIRSSAEGPAAALSICQSSEDPSCVFSRSLCAFQTVQQPDHLIEENQCCASRARVS</sequence>
<protein>
    <submittedName>
        <fullName evidence="1">Uncharacterized protein</fullName>
    </submittedName>
</protein>
<proteinExistence type="predicted"/>
<dbReference type="Proteomes" id="UP000190648">
    <property type="component" value="Unassembled WGS sequence"/>
</dbReference>
<keyword evidence="2" id="KW-1185">Reference proteome</keyword>
<gene>
    <name evidence="1" type="ORF">AV530_003553</name>
</gene>
<organism evidence="1 2">
    <name type="scientific">Patagioenas fasciata monilis</name>
    <dbReference type="NCBI Taxonomy" id="372326"/>
    <lineage>
        <taxon>Eukaryota</taxon>
        <taxon>Metazoa</taxon>
        <taxon>Chordata</taxon>
        <taxon>Craniata</taxon>
        <taxon>Vertebrata</taxon>
        <taxon>Euteleostomi</taxon>
        <taxon>Archelosauria</taxon>
        <taxon>Archosauria</taxon>
        <taxon>Dinosauria</taxon>
        <taxon>Saurischia</taxon>
        <taxon>Theropoda</taxon>
        <taxon>Coelurosauria</taxon>
        <taxon>Aves</taxon>
        <taxon>Neognathae</taxon>
        <taxon>Neoaves</taxon>
        <taxon>Columbimorphae</taxon>
        <taxon>Columbiformes</taxon>
        <taxon>Columbidae</taxon>
        <taxon>Patagioenas</taxon>
    </lineage>
</organism>
<evidence type="ECO:0000313" key="2">
    <source>
        <dbReference type="Proteomes" id="UP000190648"/>
    </source>
</evidence>
<reference evidence="1 2" key="1">
    <citation type="submission" date="2016-02" db="EMBL/GenBank/DDBJ databases">
        <title>Band-tailed pigeon sequencing and assembly.</title>
        <authorList>
            <person name="Soares A.E."/>
            <person name="Novak B.J."/>
            <person name="Rice E.S."/>
            <person name="O'Connell B."/>
            <person name="Chang D."/>
            <person name="Weber S."/>
            <person name="Shapiro B."/>
        </authorList>
    </citation>
    <scope>NUCLEOTIDE SEQUENCE [LARGE SCALE GENOMIC DNA]</scope>
    <source>
        <strain evidence="1">BTP2013</strain>
        <tissue evidence="1">Blood</tissue>
    </source>
</reference>
<dbReference type="AlphaFoldDB" id="A0A1V4K2W4"/>
<dbReference type="EMBL" id="LSYS01005108">
    <property type="protein sequence ID" value="OPJ78799.1"/>
    <property type="molecule type" value="Genomic_DNA"/>
</dbReference>
<accession>A0A1V4K2W4</accession>